<evidence type="ECO:0000256" key="1">
    <source>
        <dbReference type="SAM" id="Coils"/>
    </source>
</evidence>
<keyword evidence="5" id="KW-1185">Reference proteome</keyword>
<organism evidence="4 5">
    <name type="scientific">Nonlabens spongiae</name>
    <dbReference type="NCBI Taxonomy" id="331648"/>
    <lineage>
        <taxon>Bacteria</taxon>
        <taxon>Pseudomonadati</taxon>
        <taxon>Bacteroidota</taxon>
        <taxon>Flavobacteriia</taxon>
        <taxon>Flavobacteriales</taxon>
        <taxon>Flavobacteriaceae</taxon>
        <taxon>Nonlabens</taxon>
    </lineage>
</organism>
<keyword evidence="1" id="KW-0175">Coiled coil</keyword>
<dbReference type="EMBL" id="CP019344">
    <property type="protein sequence ID" value="ARN77696.1"/>
    <property type="molecule type" value="Genomic_DNA"/>
</dbReference>
<keyword evidence="3" id="KW-0812">Transmembrane</keyword>
<feature type="compositionally biased region" description="Polar residues" evidence="2">
    <location>
        <begin position="154"/>
        <end position="165"/>
    </location>
</feature>
<feature type="transmembrane region" description="Helical" evidence="3">
    <location>
        <begin position="43"/>
        <end position="67"/>
    </location>
</feature>
<evidence type="ECO:0000313" key="5">
    <source>
        <dbReference type="Proteomes" id="UP000193431"/>
    </source>
</evidence>
<keyword evidence="3" id="KW-0472">Membrane</keyword>
<feature type="coiled-coil region" evidence="1">
    <location>
        <begin position="191"/>
        <end position="236"/>
    </location>
</feature>
<name>A0A1W6MJL4_9FLAO</name>
<reference evidence="4 5" key="1">
    <citation type="submission" date="2016-11" db="EMBL/GenBank/DDBJ databases">
        <title>Trade-off between light-utilization and light-protection in marine flavobacteria.</title>
        <authorList>
            <person name="Kumagai Y."/>
        </authorList>
    </citation>
    <scope>NUCLEOTIDE SEQUENCE [LARGE SCALE GENOMIC DNA]</scope>
    <source>
        <strain evidence="4 5">JCM 13191</strain>
    </source>
</reference>
<sequence length="461" mass="51381">MANNKEIGKAIKDRLARNPGYEPGPEVWENIIAAKRKKRRPIIFFWLGGLALLFIGITLGYLGYALIENDSDKVPDSNYNVVGTEDYSAPQDSETYETNSDHPQKDQVTEHSNNGTNKASAQPKQSRDSYRSKNERTTQYSEVYQRVKNEAVAGSQNPKNLTKHPSSVAHRGKSSREAGERVEPESSNLALSKQVETLAAKEETVEELLAQNNDSLSRAKELEEKLNKELKKTKSDSLSKTKKEQVWSVTVFAGLSSFVPLKSGNIFKDQGSSQNVSQPFQYGYGATLNYKVKNSKWQLRFGAQKLNVTQKWNNIPASQLTQGNLNRIGFGITDSEFDTLRSSGYDTLTLEYDLIQIPLELRYDLLKSKIGLQAIGTITGNLSDHKVIFSSDSTEREVGSLPDSVDFYLGMGAGLGANYPLIKSKLLINADAVYSANLFDNTNDDIDNSLINFRLGLEYKF</sequence>
<protein>
    <recommendedName>
        <fullName evidence="6">Outer membrane protein beta-barrel domain-containing protein</fullName>
    </recommendedName>
</protein>
<dbReference type="AlphaFoldDB" id="A0A1W6MJL4"/>
<keyword evidence="3" id="KW-1133">Transmembrane helix</keyword>
<proteinExistence type="predicted"/>
<dbReference type="RefSeq" id="WP_085766496.1">
    <property type="nucleotide sequence ID" value="NZ_CP019344.1"/>
</dbReference>
<evidence type="ECO:0000256" key="3">
    <source>
        <dbReference type="SAM" id="Phobius"/>
    </source>
</evidence>
<accession>A0A1W6MJL4</accession>
<evidence type="ECO:0008006" key="6">
    <source>
        <dbReference type="Google" id="ProtNLM"/>
    </source>
</evidence>
<evidence type="ECO:0000256" key="2">
    <source>
        <dbReference type="SAM" id="MobiDB-lite"/>
    </source>
</evidence>
<feature type="compositionally biased region" description="Polar residues" evidence="2">
    <location>
        <begin position="110"/>
        <end position="124"/>
    </location>
</feature>
<dbReference type="OrthoDB" id="1113942at2"/>
<feature type="region of interest" description="Disordered" evidence="2">
    <location>
        <begin position="73"/>
        <end position="191"/>
    </location>
</feature>
<feature type="compositionally biased region" description="Basic and acidic residues" evidence="2">
    <location>
        <begin position="174"/>
        <end position="184"/>
    </location>
</feature>
<feature type="compositionally biased region" description="Basic and acidic residues" evidence="2">
    <location>
        <begin position="125"/>
        <end position="136"/>
    </location>
</feature>
<evidence type="ECO:0000313" key="4">
    <source>
        <dbReference type="EMBL" id="ARN77696.1"/>
    </source>
</evidence>
<dbReference type="Proteomes" id="UP000193431">
    <property type="component" value="Chromosome"/>
</dbReference>
<feature type="compositionally biased region" description="Basic and acidic residues" evidence="2">
    <location>
        <begin position="99"/>
        <end position="109"/>
    </location>
</feature>
<dbReference type="STRING" id="331648.BST97_06620"/>
<gene>
    <name evidence="4" type="ORF">BST97_06620</name>
</gene>